<dbReference type="EMBL" id="JAADJZ010000006">
    <property type="protein sequence ID" value="KAF2873959.1"/>
    <property type="molecule type" value="Genomic_DNA"/>
</dbReference>
<protein>
    <submittedName>
        <fullName evidence="1">Uncharacterized protein</fullName>
    </submittedName>
</protein>
<comment type="caution">
    <text evidence="1">The sequence shown here is derived from an EMBL/GenBank/DDBJ whole genome shotgun (WGS) entry which is preliminary data.</text>
</comment>
<name>A0A7C8MBW6_9PLEO</name>
<reference evidence="1 2" key="1">
    <citation type="submission" date="2020-01" db="EMBL/GenBank/DDBJ databases">
        <authorList>
            <consortium name="DOE Joint Genome Institute"/>
            <person name="Haridas S."/>
            <person name="Albert R."/>
            <person name="Binder M."/>
            <person name="Bloem J."/>
            <person name="Labutti K."/>
            <person name="Salamov A."/>
            <person name="Andreopoulos B."/>
            <person name="Baker S.E."/>
            <person name="Barry K."/>
            <person name="Bills G."/>
            <person name="Bluhm B.H."/>
            <person name="Cannon C."/>
            <person name="Castanera R."/>
            <person name="Culley D.E."/>
            <person name="Daum C."/>
            <person name="Ezra D."/>
            <person name="Gonzalez J.B."/>
            <person name="Henrissat B."/>
            <person name="Kuo A."/>
            <person name="Liang C."/>
            <person name="Lipzen A."/>
            <person name="Lutzoni F."/>
            <person name="Magnuson J."/>
            <person name="Mondo S."/>
            <person name="Nolan M."/>
            <person name="Ohm R."/>
            <person name="Pangilinan J."/>
            <person name="Park H.-J.H."/>
            <person name="Ramirez L."/>
            <person name="Alfaro M."/>
            <person name="Sun H."/>
            <person name="Tritt A."/>
            <person name="Yoshinaga Y."/>
            <person name="Zwiers L.-H.L."/>
            <person name="Turgeon B.G."/>
            <person name="Goodwin S.B."/>
            <person name="Spatafora J.W."/>
            <person name="Crous P.W."/>
            <person name="Grigoriev I.V."/>
        </authorList>
    </citation>
    <scope>NUCLEOTIDE SEQUENCE [LARGE SCALE GENOMIC DNA]</scope>
    <source>
        <strain evidence="1 2">CBS 611.86</strain>
    </source>
</reference>
<sequence>MCMVVTAYDESSRHGIKTLRSASYFLFSSQHLQAIKPIRISTIFKQIIILHTRISTTNAIDENEKFSPEQPATISTNEPLRSYLIMSKTFTINAMVAPVYRPNHSRDHNRRVDVHKLPDMKKEHKKHIQLVFTESEIPDEARCPELKSGGSCDKEHYAFEVGKHLIPNGSVRYELTGSNLGDPFQNQEMKNNRYDEKVRCILQC</sequence>
<dbReference type="Proteomes" id="UP000481861">
    <property type="component" value="Unassembled WGS sequence"/>
</dbReference>
<gene>
    <name evidence="1" type="ORF">BDV95DRAFT_616562</name>
</gene>
<keyword evidence="2" id="KW-1185">Reference proteome</keyword>
<evidence type="ECO:0000313" key="1">
    <source>
        <dbReference type="EMBL" id="KAF2873959.1"/>
    </source>
</evidence>
<proteinExistence type="predicted"/>
<accession>A0A7C8MBW6</accession>
<dbReference type="AlphaFoldDB" id="A0A7C8MBW6"/>
<organism evidence="1 2">
    <name type="scientific">Massariosphaeria phaeospora</name>
    <dbReference type="NCBI Taxonomy" id="100035"/>
    <lineage>
        <taxon>Eukaryota</taxon>
        <taxon>Fungi</taxon>
        <taxon>Dikarya</taxon>
        <taxon>Ascomycota</taxon>
        <taxon>Pezizomycotina</taxon>
        <taxon>Dothideomycetes</taxon>
        <taxon>Pleosporomycetidae</taxon>
        <taxon>Pleosporales</taxon>
        <taxon>Pleosporales incertae sedis</taxon>
        <taxon>Massariosphaeria</taxon>
    </lineage>
</organism>
<evidence type="ECO:0000313" key="2">
    <source>
        <dbReference type="Proteomes" id="UP000481861"/>
    </source>
</evidence>